<keyword evidence="1" id="KW-0175">Coiled coil</keyword>
<protein>
    <recommendedName>
        <fullName evidence="5">Fungal N-terminal domain-containing protein</fullName>
    </recommendedName>
</protein>
<keyword evidence="2" id="KW-0472">Membrane</keyword>
<name>A0ABY0HDK8_9PEZI</name>
<organism evidence="3 4">
    <name type="scientific">Monosporascus cannonballus</name>
    <dbReference type="NCBI Taxonomy" id="155416"/>
    <lineage>
        <taxon>Eukaryota</taxon>
        <taxon>Fungi</taxon>
        <taxon>Dikarya</taxon>
        <taxon>Ascomycota</taxon>
        <taxon>Pezizomycotina</taxon>
        <taxon>Sordariomycetes</taxon>
        <taxon>Xylariomycetidae</taxon>
        <taxon>Xylariales</taxon>
        <taxon>Xylariales incertae sedis</taxon>
        <taxon>Monosporascus</taxon>
    </lineage>
</organism>
<evidence type="ECO:0008006" key="5">
    <source>
        <dbReference type="Google" id="ProtNLM"/>
    </source>
</evidence>
<dbReference type="EMBL" id="QJNS01000076">
    <property type="protein sequence ID" value="RYO89201.1"/>
    <property type="molecule type" value="Genomic_DNA"/>
</dbReference>
<proteinExistence type="predicted"/>
<keyword evidence="4" id="KW-1185">Reference proteome</keyword>
<dbReference type="Gene3D" id="1.20.1170.10">
    <property type="match status" value="1"/>
</dbReference>
<evidence type="ECO:0000313" key="3">
    <source>
        <dbReference type="EMBL" id="RYO89201.1"/>
    </source>
</evidence>
<feature type="coiled-coil region" evidence="1">
    <location>
        <begin position="114"/>
        <end position="155"/>
    </location>
</feature>
<keyword evidence="2" id="KW-1133">Transmembrane helix</keyword>
<comment type="caution">
    <text evidence="3">The sequence shown here is derived from an EMBL/GenBank/DDBJ whole genome shotgun (WGS) entry which is preliminary data.</text>
</comment>
<accession>A0ABY0HDK8</accession>
<gene>
    <name evidence="3" type="ORF">DL762_003345</name>
</gene>
<reference evidence="3 4" key="1">
    <citation type="submission" date="2018-06" db="EMBL/GenBank/DDBJ databases">
        <title>Complete Genomes of Monosporascus.</title>
        <authorList>
            <person name="Robinson A.J."/>
            <person name="Natvig D.O."/>
        </authorList>
    </citation>
    <scope>NUCLEOTIDE SEQUENCE [LARGE SCALE GENOMIC DNA]</scope>
    <source>
        <strain evidence="3 4">CBS 609.92</strain>
    </source>
</reference>
<evidence type="ECO:0000256" key="2">
    <source>
        <dbReference type="SAM" id="Phobius"/>
    </source>
</evidence>
<feature type="transmembrane region" description="Helical" evidence="2">
    <location>
        <begin position="165"/>
        <end position="191"/>
    </location>
</feature>
<evidence type="ECO:0000313" key="4">
    <source>
        <dbReference type="Proteomes" id="UP000294003"/>
    </source>
</evidence>
<evidence type="ECO:0000256" key="1">
    <source>
        <dbReference type="SAM" id="Coils"/>
    </source>
</evidence>
<keyword evidence="2" id="KW-0812">Transmembrane</keyword>
<sequence>MDDFEQRSKITIEDCQVTMLGKLRAGIESAERVQMFLETGKCQLAGKIECRPGAKGMATSRTLMGHHAADLSDKFNDLQRTASTGLDNVAGVKKKWDDFDAELSELRIRIQTLVDRSQAAVANAEKLLAQNERSIQQMSETLGTQEVQLRELERRANSQRGDRDGLLFFTGVSAIAAFLFPPVLLIAAPLATGTIAVQSEIKTLQGQGASLQEAVVEARHLWSRSEVPGQGNDSTQAVVEERLRMFYKLKASADEFGAWTSELTAEIDAMKLVSHSEKALRGAVQRIMDNPDGAGPVRNPIQLLALVAAHDQYHIAGPRANHACG</sequence>
<dbReference type="Proteomes" id="UP000294003">
    <property type="component" value="Unassembled WGS sequence"/>
</dbReference>